<evidence type="ECO:0000256" key="1">
    <source>
        <dbReference type="SAM" id="Phobius"/>
    </source>
</evidence>
<sequence>MNENVKNRLGKHITGRLLWEASPFMALPVVVIGSLILSFCSLEQEIKFSQEYPVISNIILCSPLLLCLLFSWIINVKWLWKDRNEIKLLVKTPYDNKLVNLYTIASVFYVCVLFVPFALILRGSLRRIILDRIKPNTLSAFINEKYLKGWE</sequence>
<proteinExistence type="predicted"/>
<feature type="transmembrane region" description="Helical" evidence="1">
    <location>
        <begin position="54"/>
        <end position="80"/>
    </location>
</feature>
<feature type="transmembrane region" description="Helical" evidence="1">
    <location>
        <begin position="24"/>
        <end position="42"/>
    </location>
</feature>
<protein>
    <submittedName>
        <fullName evidence="2">Uncharacterized protein</fullName>
    </submittedName>
</protein>
<dbReference type="EMBL" id="JAASUB010000014">
    <property type="protein sequence ID" value="MBC1510616.1"/>
    <property type="molecule type" value="Genomic_DNA"/>
</dbReference>
<dbReference type="Proteomes" id="UP000587800">
    <property type="component" value="Unassembled WGS sequence"/>
</dbReference>
<organism evidence="2 3">
    <name type="scientific">Listeria immobilis</name>
    <dbReference type="NCBI Taxonomy" id="2713502"/>
    <lineage>
        <taxon>Bacteria</taxon>
        <taxon>Bacillati</taxon>
        <taxon>Bacillota</taxon>
        <taxon>Bacilli</taxon>
        <taxon>Bacillales</taxon>
        <taxon>Listeriaceae</taxon>
        <taxon>Listeria</taxon>
    </lineage>
</organism>
<comment type="caution">
    <text evidence="2">The sequence shown here is derived from an EMBL/GenBank/DDBJ whole genome shotgun (WGS) entry which is preliminary data.</text>
</comment>
<keyword evidence="3" id="KW-1185">Reference proteome</keyword>
<feature type="transmembrane region" description="Helical" evidence="1">
    <location>
        <begin position="100"/>
        <end position="121"/>
    </location>
</feature>
<keyword evidence="1" id="KW-0812">Transmembrane</keyword>
<evidence type="ECO:0000313" key="2">
    <source>
        <dbReference type="EMBL" id="MBC1510616.1"/>
    </source>
</evidence>
<gene>
    <name evidence="2" type="ORF">HCJ59_12050</name>
</gene>
<evidence type="ECO:0000313" key="3">
    <source>
        <dbReference type="Proteomes" id="UP000587800"/>
    </source>
</evidence>
<dbReference type="RefSeq" id="WP_185344409.1">
    <property type="nucleotide sequence ID" value="NZ_JAASTU010000001.1"/>
</dbReference>
<keyword evidence="1" id="KW-0472">Membrane</keyword>
<accession>A0ABR6SY50</accession>
<keyword evidence="1" id="KW-1133">Transmembrane helix</keyword>
<reference evidence="2 3" key="1">
    <citation type="submission" date="2020-03" db="EMBL/GenBank/DDBJ databases">
        <title>Soil Listeria distribution.</title>
        <authorList>
            <person name="Liao J."/>
            <person name="Wiedmann M."/>
        </authorList>
    </citation>
    <scope>NUCLEOTIDE SEQUENCE [LARGE SCALE GENOMIC DNA]</scope>
    <source>
        <strain evidence="2 3">FSL L7-1515</strain>
    </source>
</reference>
<name>A0ABR6SY50_9LIST</name>